<dbReference type="EMBL" id="CP002347">
    <property type="protein sequence ID" value="ADR18520.1"/>
    <property type="molecule type" value="Genomic_DNA"/>
</dbReference>
<dbReference type="SFLD" id="SFLDS00029">
    <property type="entry name" value="Radical_SAM"/>
    <property type="match status" value="1"/>
</dbReference>
<keyword evidence="4" id="KW-0479">Metal-binding</keyword>
<dbReference type="RefSeq" id="WP_013450733.1">
    <property type="nucleotide sequence ID" value="NC_014758.1"/>
</dbReference>
<evidence type="ECO:0000313" key="9">
    <source>
        <dbReference type="Proteomes" id="UP000007039"/>
    </source>
</evidence>
<evidence type="ECO:0000256" key="5">
    <source>
        <dbReference type="ARBA" id="ARBA00023004"/>
    </source>
</evidence>
<dbReference type="KEGG" id="cni:Calni_0608"/>
<accession>E4TFQ2</accession>
<dbReference type="InterPro" id="IPR040084">
    <property type="entry name" value="GTPase_Obg"/>
</dbReference>
<proteinExistence type="predicted"/>
<dbReference type="PANTHER" id="PTHR43787:SF11">
    <property type="entry name" value="UPF0026 PROTEIN SLR1464"/>
    <property type="match status" value="1"/>
</dbReference>
<dbReference type="SFLD" id="SFLDG01083">
    <property type="entry name" value="Uncharacterised_Radical_SAM_Su"/>
    <property type="match status" value="1"/>
</dbReference>
<dbReference type="InterPro" id="IPR058240">
    <property type="entry name" value="rSAM_sf"/>
</dbReference>
<evidence type="ECO:0000259" key="7">
    <source>
        <dbReference type="PROSITE" id="PS51918"/>
    </source>
</evidence>
<reference evidence="8 9" key="2">
    <citation type="journal article" date="2011" name="Stand. Genomic Sci.">
        <title>Complete genome sequence of Calditerrivibrio nitroreducens type strain (Yu37-1).</title>
        <authorList>
            <person name="Pitluck S."/>
            <person name="Sikorski J."/>
            <person name="Zeytun A."/>
            <person name="Lapidus A."/>
            <person name="Nolan M."/>
            <person name="Lucas S."/>
            <person name="Hammon N."/>
            <person name="Deshpande S."/>
            <person name="Cheng J.F."/>
            <person name="Tapia R."/>
            <person name="Han C."/>
            <person name="Goodwin L."/>
            <person name="Liolios K."/>
            <person name="Pagani I."/>
            <person name="Ivanova N."/>
            <person name="Mavromatis K."/>
            <person name="Pati A."/>
            <person name="Chen A."/>
            <person name="Palaniappan K."/>
            <person name="Hauser L."/>
            <person name="Chang Y.J."/>
            <person name="Jeffries C.D."/>
            <person name="Detter J.C."/>
            <person name="Brambilla E."/>
            <person name="Djao O.D."/>
            <person name="Rohde M."/>
            <person name="Spring S."/>
            <person name="Goker M."/>
            <person name="Woyke T."/>
            <person name="Bristow J."/>
            <person name="Eisen J.A."/>
            <person name="Markowitz V."/>
            <person name="Hugenholtz P."/>
            <person name="Kyrpides N.C."/>
            <person name="Klenk H.P."/>
            <person name="Land M."/>
        </authorList>
    </citation>
    <scope>NUCLEOTIDE SEQUENCE [LARGE SCALE GENOMIC DNA]</scope>
    <source>
        <strain evidence="9">DSM 19672 / NBRC 101217 / Yu37-1</strain>
    </source>
</reference>
<dbReference type="Pfam" id="PF04055">
    <property type="entry name" value="Radical_SAM"/>
    <property type="match status" value="1"/>
</dbReference>
<evidence type="ECO:0000256" key="4">
    <source>
        <dbReference type="ARBA" id="ARBA00022723"/>
    </source>
</evidence>
<sequence length="309" mass="35625" precursor="true">MRYIFGPVPSRRLGSSLGIDIVPHKTCNLDCIYCEVGKTTRLTNKRRSFIDLDLMFKEFEQAYSHLKDHIDVVTITGAGEPTLNSDLHKIIKEIKKVISHPLALLTNSTLIDNDDVQNALMDLDLIVPSVDAISLEVIKKINKPHKRLNWDNILKALKDFSHQYNGKIFIETLFVKGINDNEEEFNRLADYFKELKYTKIQLNTVFRPPAYPETRGLTGLELLDIAIFFRKKGLIVEPVGNFVREIPPHVSNNLKDTIITLLKMRPCTMEDLRLLFSINENDIENLLNDIEIIEKKTYNNETYLIARNK</sequence>
<dbReference type="InterPro" id="IPR007197">
    <property type="entry name" value="rSAM"/>
</dbReference>
<keyword evidence="5" id="KW-0408">Iron</keyword>
<dbReference type="OrthoDB" id="9800840at2"/>
<dbReference type="Proteomes" id="UP000007039">
    <property type="component" value="Chromosome"/>
</dbReference>
<comment type="cofactor">
    <cofactor evidence="1">
        <name>[4Fe-4S] cluster</name>
        <dbReference type="ChEBI" id="CHEBI:49883"/>
    </cofactor>
</comment>
<keyword evidence="9" id="KW-1185">Reference proteome</keyword>
<dbReference type="CDD" id="cd01335">
    <property type="entry name" value="Radical_SAM"/>
    <property type="match status" value="1"/>
</dbReference>
<keyword evidence="2" id="KW-0004">4Fe-4S</keyword>
<dbReference type="SUPFAM" id="SSF102114">
    <property type="entry name" value="Radical SAM enzymes"/>
    <property type="match status" value="1"/>
</dbReference>
<dbReference type="GO" id="GO:0003824">
    <property type="term" value="F:catalytic activity"/>
    <property type="evidence" value="ECO:0007669"/>
    <property type="project" value="InterPro"/>
</dbReference>
<dbReference type="SMART" id="SM00729">
    <property type="entry name" value="Elp3"/>
    <property type="match status" value="1"/>
</dbReference>
<dbReference type="SFLD" id="SFLDG01067">
    <property type="entry name" value="SPASM/twitch_domain_containing"/>
    <property type="match status" value="1"/>
</dbReference>
<dbReference type="eggNOG" id="COG0731">
    <property type="taxonomic scope" value="Bacteria"/>
</dbReference>
<evidence type="ECO:0000256" key="2">
    <source>
        <dbReference type="ARBA" id="ARBA00022485"/>
    </source>
</evidence>
<evidence type="ECO:0000313" key="8">
    <source>
        <dbReference type="EMBL" id="ADR18520.1"/>
    </source>
</evidence>
<gene>
    <name evidence="8" type="ordered locus">Calni_0608</name>
</gene>
<keyword evidence="6" id="KW-0411">Iron-sulfur</keyword>
<protein>
    <submittedName>
        <fullName evidence="8">Radical SAM domain protein</fullName>
    </submittedName>
</protein>
<dbReference type="STRING" id="768670.Calni_0608"/>
<evidence type="ECO:0000256" key="3">
    <source>
        <dbReference type="ARBA" id="ARBA00022691"/>
    </source>
</evidence>
<dbReference type="AlphaFoldDB" id="E4TFQ2"/>
<feature type="domain" description="Radical SAM core" evidence="7">
    <location>
        <begin position="13"/>
        <end position="245"/>
    </location>
</feature>
<reference key="1">
    <citation type="submission" date="2010-11" db="EMBL/GenBank/DDBJ databases">
        <title>The complete genome of chromosome of Calditerrivibrio nitroreducens DSM 19672.</title>
        <authorList>
            <consortium name="US DOE Joint Genome Institute (JGI-PGF)"/>
            <person name="Lucas S."/>
            <person name="Copeland A."/>
            <person name="Lapidus A."/>
            <person name="Bruce D."/>
            <person name="Goodwin L."/>
            <person name="Pitluck S."/>
            <person name="Kyrpides N."/>
            <person name="Mavromatis K."/>
            <person name="Ivanova N."/>
            <person name="Mikhailova N."/>
            <person name="Zeytun A."/>
            <person name="Brettin T."/>
            <person name="Detter J.C."/>
            <person name="Tapia R."/>
            <person name="Han C."/>
            <person name="Land M."/>
            <person name="Hauser L."/>
            <person name="Markowitz V."/>
            <person name="Cheng J.-F."/>
            <person name="Hugenholtz P."/>
            <person name="Woyke T."/>
            <person name="Wu D."/>
            <person name="Spring S."/>
            <person name="Schroeder M."/>
            <person name="Brambilla E."/>
            <person name="Klenk H.-P."/>
            <person name="Eisen J.A."/>
        </authorList>
    </citation>
    <scope>NUCLEOTIDE SEQUENCE [LARGE SCALE GENOMIC DNA]</scope>
    <source>
        <strain>DSM 19672</strain>
    </source>
</reference>
<organism evidence="8 9">
    <name type="scientific">Calditerrivibrio nitroreducens (strain DSM 19672 / NBRC 101217 / Yu37-1)</name>
    <dbReference type="NCBI Taxonomy" id="768670"/>
    <lineage>
        <taxon>Bacteria</taxon>
        <taxon>Pseudomonadati</taxon>
        <taxon>Deferribacterota</taxon>
        <taxon>Deferribacteres</taxon>
        <taxon>Deferribacterales</taxon>
        <taxon>Calditerrivibrionaceae</taxon>
    </lineage>
</organism>
<dbReference type="InterPro" id="IPR006638">
    <property type="entry name" value="Elp3/MiaA/NifB-like_rSAM"/>
</dbReference>
<dbReference type="GO" id="GO:0046872">
    <property type="term" value="F:metal ion binding"/>
    <property type="evidence" value="ECO:0007669"/>
    <property type="project" value="UniProtKB-KW"/>
</dbReference>
<dbReference type="PROSITE" id="PS51918">
    <property type="entry name" value="RADICAL_SAM"/>
    <property type="match status" value="1"/>
</dbReference>
<dbReference type="GO" id="GO:0051539">
    <property type="term" value="F:4 iron, 4 sulfur cluster binding"/>
    <property type="evidence" value="ECO:0007669"/>
    <property type="project" value="UniProtKB-KW"/>
</dbReference>
<name>E4TFQ2_CALNY</name>
<evidence type="ECO:0000256" key="1">
    <source>
        <dbReference type="ARBA" id="ARBA00001966"/>
    </source>
</evidence>
<dbReference type="Gene3D" id="3.20.20.70">
    <property type="entry name" value="Aldolase class I"/>
    <property type="match status" value="1"/>
</dbReference>
<keyword evidence="3" id="KW-0949">S-adenosyl-L-methionine</keyword>
<dbReference type="HOGENOM" id="CLU_058377_0_0_0"/>
<dbReference type="InterPro" id="IPR013785">
    <property type="entry name" value="Aldolase_TIM"/>
</dbReference>
<evidence type="ECO:0000256" key="6">
    <source>
        <dbReference type="ARBA" id="ARBA00023014"/>
    </source>
</evidence>
<dbReference type="PANTHER" id="PTHR43787">
    <property type="entry name" value="FEMO COFACTOR BIOSYNTHESIS PROTEIN NIFB-RELATED"/>
    <property type="match status" value="1"/>
</dbReference>